<sequence length="191" mass="20020">MAQIIKRGFIASFNPAIYTCSIYLMEAQTVTLDNVPVALHVDNTSMLTGAYCAILFFDEHNINDAVVIAAYASPTSGSVPVYRPGRVAFIPKYKIYDASLPVGATTITAAGVSNVPGAANAVLCNIAYICSSSASATLSIGPTGAPTCTMNVQATNKEIDMSCTVPLSSGQFVLNASIASYATVYIYGYIM</sequence>
<protein>
    <submittedName>
        <fullName evidence="1">Uncharacterized protein</fullName>
    </submittedName>
</protein>
<gene>
    <name evidence="1" type="ORF">KSB_52570</name>
</gene>
<proteinExistence type="predicted"/>
<name>A0ABQ3UVS1_9CHLR</name>
<evidence type="ECO:0000313" key="2">
    <source>
        <dbReference type="Proteomes" id="UP000654345"/>
    </source>
</evidence>
<comment type="caution">
    <text evidence="1">The sequence shown here is derived from an EMBL/GenBank/DDBJ whole genome shotgun (WGS) entry which is preliminary data.</text>
</comment>
<evidence type="ECO:0000313" key="1">
    <source>
        <dbReference type="EMBL" id="GHO56782.1"/>
    </source>
</evidence>
<accession>A0ABQ3UVS1</accession>
<organism evidence="1 2">
    <name type="scientific">Ktedonobacter robiniae</name>
    <dbReference type="NCBI Taxonomy" id="2778365"/>
    <lineage>
        <taxon>Bacteria</taxon>
        <taxon>Bacillati</taxon>
        <taxon>Chloroflexota</taxon>
        <taxon>Ktedonobacteria</taxon>
        <taxon>Ktedonobacterales</taxon>
        <taxon>Ktedonobacteraceae</taxon>
        <taxon>Ktedonobacter</taxon>
    </lineage>
</organism>
<dbReference type="EMBL" id="BNJG01000002">
    <property type="protein sequence ID" value="GHO56782.1"/>
    <property type="molecule type" value="Genomic_DNA"/>
</dbReference>
<keyword evidence="2" id="KW-1185">Reference proteome</keyword>
<reference evidence="1 2" key="1">
    <citation type="journal article" date="2021" name="Int. J. Syst. Evol. Microbiol.">
        <title>Reticulibacter mediterranei gen. nov., sp. nov., within the new family Reticulibacteraceae fam. nov., and Ktedonospora formicarum gen. nov., sp. nov., Ktedonobacter robiniae sp. nov., Dictyobacter formicarum sp. nov. and Dictyobacter arantiisoli sp. nov., belonging to the class Ktedonobacteria.</title>
        <authorList>
            <person name="Yabe S."/>
            <person name="Zheng Y."/>
            <person name="Wang C.M."/>
            <person name="Sakai Y."/>
            <person name="Abe K."/>
            <person name="Yokota A."/>
            <person name="Donadio S."/>
            <person name="Cavaletti L."/>
            <person name="Monciardini P."/>
        </authorList>
    </citation>
    <scope>NUCLEOTIDE SEQUENCE [LARGE SCALE GENOMIC DNA]</scope>
    <source>
        <strain evidence="1 2">SOSP1-30</strain>
    </source>
</reference>
<dbReference type="Proteomes" id="UP000654345">
    <property type="component" value="Unassembled WGS sequence"/>
</dbReference>
<dbReference type="RefSeq" id="WP_201373242.1">
    <property type="nucleotide sequence ID" value="NZ_BNJG01000002.1"/>
</dbReference>